<dbReference type="OrthoDB" id="5495136at2"/>
<dbReference type="PROSITE" id="PS51278">
    <property type="entry name" value="GATASE_TYPE_2"/>
    <property type="match status" value="1"/>
</dbReference>
<dbReference type="InterPro" id="IPR029055">
    <property type="entry name" value="Ntn_hydrolases_N"/>
</dbReference>
<sequence>MARLFGLIGNRADLGGRVLASEADALRVQSKGAPLGWGIGFYQGGEVLMRRRPIDDHDTVEVAKSSADVRADIVVGHVRNATVGALRTENTHPFRYRQWLYAQTGTVPSFDAIRERLVASVPGFLRSSIRGETDAEILFYVFLSFLHDAGKLNDNVIEPARVRDALRSSVAVVSAMAAEVGGDPAAVNLVVSNGEHVFALHAGAQMGYRLFSGKGDAEALIGDDVTLRRKTPELAQMHFSLVASDFDDDWSMAGSGPAGHSHWKVVPERAIVTLERGQDPHIENL</sequence>
<organism evidence="3 4">
    <name type="scientific">Labilithrix luteola</name>
    <dbReference type="NCBI Taxonomy" id="1391654"/>
    <lineage>
        <taxon>Bacteria</taxon>
        <taxon>Pseudomonadati</taxon>
        <taxon>Myxococcota</taxon>
        <taxon>Polyangia</taxon>
        <taxon>Polyangiales</taxon>
        <taxon>Labilitrichaceae</taxon>
        <taxon>Labilithrix</taxon>
    </lineage>
</organism>
<feature type="domain" description="Glutamine amidotransferase type-2" evidence="2">
    <location>
        <begin position="2"/>
        <end position="285"/>
    </location>
</feature>
<evidence type="ECO:0000313" key="3">
    <source>
        <dbReference type="EMBL" id="AKV01782.1"/>
    </source>
</evidence>
<accession>A0A0K1Q805</accession>
<dbReference type="Gene3D" id="3.60.20.10">
    <property type="entry name" value="Glutamine Phosphoribosylpyrophosphate, subunit 1, domain 1"/>
    <property type="match status" value="1"/>
</dbReference>
<dbReference type="STRING" id="1391654.AKJ09_08445"/>
<protein>
    <submittedName>
        <fullName evidence="3">Glutamine amidotransferase class-II</fullName>
    </submittedName>
</protein>
<dbReference type="CDD" id="cd01908">
    <property type="entry name" value="YafJ"/>
    <property type="match status" value="1"/>
</dbReference>
<name>A0A0K1Q805_9BACT</name>
<dbReference type="PANTHER" id="PTHR43187:SF1">
    <property type="entry name" value="GLUTAMINE AMIDOTRANSFERASE DUG3-RELATED"/>
    <property type="match status" value="1"/>
</dbReference>
<keyword evidence="3" id="KW-0808">Transferase</keyword>
<gene>
    <name evidence="3" type="ORF">AKJ09_08445</name>
</gene>
<dbReference type="EMBL" id="CP012333">
    <property type="protein sequence ID" value="AKV01782.1"/>
    <property type="molecule type" value="Genomic_DNA"/>
</dbReference>
<dbReference type="PANTHER" id="PTHR43187">
    <property type="entry name" value="GLUTAMINE AMIDOTRANSFERASE DUG3-RELATED"/>
    <property type="match status" value="1"/>
</dbReference>
<dbReference type="RefSeq" id="WP_146652809.1">
    <property type="nucleotide sequence ID" value="NZ_CP012333.1"/>
</dbReference>
<dbReference type="InterPro" id="IPR017932">
    <property type="entry name" value="GATase_2_dom"/>
</dbReference>
<dbReference type="InterPro" id="IPR052373">
    <property type="entry name" value="Gamma-glu_amide_hydrolase"/>
</dbReference>
<evidence type="ECO:0000256" key="1">
    <source>
        <dbReference type="ARBA" id="ARBA00022962"/>
    </source>
</evidence>
<dbReference type="SUPFAM" id="SSF56235">
    <property type="entry name" value="N-terminal nucleophile aminohydrolases (Ntn hydrolases)"/>
    <property type="match status" value="1"/>
</dbReference>
<keyword evidence="1 3" id="KW-0315">Glutamine amidotransferase</keyword>
<dbReference type="AlphaFoldDB" id="A0A0K1Q805"/>
<keyword evidence="4" id="KW-1185">Reference proteome</keyword>
<dbReference type="Proteomes" id="UP000064967">
    <property type="component" value="Chromosome"/>
</dbReference>
<dbReference type="InterPro" id="IPR026869">
    <property type="entry name" value="EgtC-like"/>
</dbReference>
<dbReference type="Pfam" id="PF13230">
    <property type="entry name" value="GATase_4"/>
    <property type="match status" value="1"/>
</dbReference>
<dbReference type="GO" id="GO:0016740">
    <property type="term" value="F:transferase activity"/>
    <property type="evidence" value="ECO:0007669"/>
    <property type="project" value="UniProtKB-KW"/>
</dbReference>
<reference evidence="3 4" key="1">
    <citation type="submission" date="2015-08" db="EMBL/GenBank/DDBJ databases">
        <authorList>
            <person name="Babu N.S."/>
            <person name="Beckwith C.J."/>
            <person name="Beseler K.G."/>
            <person name="Brison A."/>
            <person name="Carone J.V."/>
            <person name="Caskin T.P."/>
            <person name="Diamond M."/>
            <person name="Durham M.E."/>
            <person name="Foxe J.M."/>
            <person name="Go M."/>
            <person name="Henderson B.A."/>
            <person name="Jones I.B."/>
            <person name="McGettigan J.A."/>
            <person name="Micheletti S.J."/>
            <person name="Nasrallah M.E."/>
            <person name="Ortiz D."/>
            <person name="Piller C.R."/>
            <person name="Privatt S.R."/>
            <person name="Schneider S.L."/>
            <person name="Sharp S."/>
            <person name="Smith T.C."/>
            <person name="Stanton J.D."/>
            <person name="Ullery H.E."/>
            <person name="Wilson R.J."/>
            <person name="Serrano M.G."/>
            <person name="Buck G."/>
            <person name="Lee V."/>
            <person name="Wang Y."/>
            <person name="Carvalho R."/>
            <person name="Voegtly L."/>
            <person name="Shi R."/>
            <person name="Duckworth R."/>
            <person name="Johnson A."/>
            <person name="Loviza R."/>
            <person name="Walstead R."/>
            <person name="Shah Z."/>
            <person name="Kiflezghi M."/>
            <person name="Wade K."/>
            <person name="Ball S.L."/>
            <person name="Bradley K.W."/>
            <person name="Asai D.J."/>
            <person name="Bowman C.A."/>
            <person name="Russell D.A."/>
            <person name="Pope W.H."/>
            <person name="Jacobs-Sera D."/>
            <person name="Hendrix R.W."/>
            <person name="Hatfull G.F."/>
        </authorList>
    </citation>
    <scope>NUCLEOTIDE SEQUENCE [LARGE SCALE GENOMIC DNA]</scope>
    <source>
        <strain evidence="3 4">DSM 27648</strain>
    </source>
</reference>
<dbReference type="KEGG" id="llu:AKJ09_08445"/>
<evidence type="ECO:0000313" key="4">
    <source>
        <dbReference type="Proteomes" id="UP000064967"/>
    </source>
</evidence>
<proteinExistence type="predicted"/>
<evidence type="ECO:0000259" key="2">
    <source>
        <dbReference type="PROSITE" id="PS51278"/>
    </source>
</evidence>